<reference evidence="6 7" key="1">
    <citation type="submission" date="2024-01" db="EMBL/GenBank/DDBJ databases">
        <authorList>
            <person name="Waweru B."/>
        </authorList>
    </citation>
    <scope>NUCLEOTIDE SEQUENCE [LARGE SCALE GENOMIC DNA]</scope>
</reference>
<evidence type="ECO:0000256" key="2">
    <source>
        <dbReference type="ARBA" id="ARBA00011738"/>
    </source>
</evidence>
<comment type="caution">
    <text evidence="6">The sequence shown here is derived from an EMBL/GenBank/DDBJ whole genome shotgun (WGS) entry which is preliminary data.</text>
</comment>
<dbReference type="GO" id="GO:0009699">
    <property type="term" value="P:phenylpropanoid biosynthetic process"/>
    <property type="evidence" value="ECO:0007669"/>
    <property type="project" value="UniProtKB-ARBA"/>
</dbReference>
<gene>
    <name evidence="6" type="ORF">DCAF_LOCUS20343</name>
</gene>
<keyword evidence="4" id="KW-0052">Apoplast</keyword>
<evidence type="ECO:0000313" key="7">
    <source>
        <dbReference type="Proteomes" id="UP001314170"/>
    </source>
</evidence>
<name>A0AAV1S9N9_9ROSI</name>
<keyword evidence="5" id="KW-0472">Membrane</keyword>
<dbReference type="PANTHER" id="PTHR21495">
    <property type="entry name" value="NUCLEOPORIN-RELATED"/>
    <property type="match status" value="1"/>
</dbReference>
<keyword evidence="7" id="KW-1185">Reference proteome</keyword>
<dbReference type="AlphaFoldDB" id="A0AAV1S9N9"/>
<dbReference type="EMBL" id="CAWUPB010001173">
    <property type="protein sequence ID" value="CAK7347655.1"/>
    <property type="molecule type" value="Genomic_DNA"/>
</dbReference>
<evidence type="ECO:0000256" key="1">
    <source>
        <dbReference type="ARBA" id="ARBA00010746"/>
    </source>
</evidence>
<sequence>MEKLKEFESKTMCSVPCPDHDDALNILKENMVNIKQGGITFKARPTHFEEPDWYMMRCRIIFCTAVCLAILTVILLTLLSPIPHKSRSKNSSRPWLALSLYIQQPQISSSNIQPAVRSDVGAFVFHRKLTEGPENTSLVIGKAQGFIIPIQHFAHSGFNVIYLTFDTPDYSGSLSMQAKHVAHKGKEELTVVGGTGSFAFARGLAGFAQTDPQPTDTDGTYHVKLQLRFPNRSRTIPG</sequence>
<accession>A0AAV1S9N9</accession>
<organism evidence="6 7">
    <name type="scientific">Dovyalis caffra</name>
    <dbReference type="NCBI Taxonomy" id="77055"/>
    <lineage>
        <taxon>Eukaryota</taxon>
        <taxon>Viridiplantae</taxon>
        <taxon>Streptophyta</taxon>
        <taxon>Embryophyta</taxon>
        <taxon>Tracheophyta</taxon>
        <taxon>Spermatophyta</taxon>
        <taxon>Magnoliopsida</taxon>
        <taxon>eudicotyledons</taxon>
        <taxon>Gunneridae</taxon>
        <taxon>Pentapetalae</taxon>
        <taxon>rosids</taxon>
        <taxon>fabids</taxon>
        <taxon>Malpighiales</taxon>
        <taxon>Salicaceae</taxon>
        <taxon>Flacourtieae</taxon>
        <taxon>Dovyalis</taxon>
    </lineage>
</organism>
<dbReference type="InterPro" id="IPR004265">
    <property type="entry name" value="Dirigent"/>
</dbReference>
<dbReference type="Pfam" id="PF03018">
    <property type="entry name" value="Dirigent"/>
    <property type="match status" value="1"/>
</dbReference>
<comment type="function">
    <text evidence="4">Dirigent proteins impart stereoselectivity on the phenoxy radical-coupling reaction, yielding optically active lignans from two molecules of coniferyl alcohol in the biosynthesis of lignans, flavonolignans, and alkaloids and thus plays a central role in plant secondary metabolism.</text>
</comment>
<evidence type="ECO:0000256" key="4">
    <source>
        <dbReference type="RuleBase" id="RU363099"/>
    </source>
</evidence>
<comment type="subcellular location">
    <subcellularLocation>
        <location evidence="4">Secreted</location>
        <location evidence="4">Extracellular space</location>
        <location evidence="4">Apoplast</location>
    </subcellularLocation>
</comment>
<dbReference type="InterPro" id="IPR044859">
    <property type="entry name" value="Allene_oxi_cyc_Dirigent"/>
</dbReference>
<evidence type="ECO:0000313" key="6">
    <source>
        <dbReference type="EMBL" id="CAK7347655.1"/>
    </source>
</evidence>
<proteinExistence type="inferred from homology"/>
<feature type="transmembrane region" description="Helical" evidence="5">
    <location>
        <begin position="60"/>
        <end position="82"/>
    </location>
</feature>
<dbReference type="Proteomes" id="UP001314170">
    <property type="component" value="Unassembled WGS sequence"/>
</dbReference>
<evidence type="ECO:0000256" key="5">
    <source>
        <dbReference type="SAM" id="Phobius"/>
    </source>
</evidence>
<keyword evidence="5" id="KW-0812">Transmembrane</keyword>
<comment type="subunit">
    <text evidence="2 4">Homodimer.</text>
</comment>
<keyword evidence="3 4" id="KW-0964">Secreted</keyword>
<dbReference type="Gene3D" id="2.40.480.10">
    <property type="entry name" value="Allene oxide cyclase-like"/>
    <property type="match status" value="1"/>
</dbReference>
<evidence type="ECO:0000256" key="3">
    <source>
        <dbReference type="ARBA" id="ARBA00022525"/>
    </source>
</evidence>
<protein>
    <recommendedName>
        <fullName evidence="4">Dirigent protein</fullName>
    </recommendedName>
</protein>
<comment type="similarity">
    <text evidence="1 4">Belongs to the plant dirigent protein family.</text>
</comment>
<dbReference type="GO" id="GO:0048046">
    <property type="term" value="C:apoplast"/>
    <property type="evidence" value="ECO:0007669"/>
    <property type="project" value="UniProtKB-SubCell"/>
</dbReference>
<keyword evidence="5" id="KW-1133">Transmembrane helix</keyword>